<proteinExistence type="predicted"/>
<evidence type="ECO:0000313" key="2">
    <source>
        <dbReference type="EMBL" id="EFX79847.1"/>
    </source>
</evidence>
<organism evidence="2 3">
    <name type="scientific">Daphnia pulex</name>
    <name type="common">Water flea</name>
    <dbReference type="NCBI Taxonomy" id="6669"/>
    <lineage>
        <taxon>Eukaryota</taxon>
        <taxon>Metazoa</taxon>
        <taxon>Ecdysozoa</taxon>
        <taxon>Arthropoda</taxon>
        <taxon>Crustacea</taxon>
        <taxon>Branchiopoda</taxon>
        <taxon>Diplostraca</taxon>
        <taxon>Cladocera</taxon>
        <taxon>Anomopoda</taxon>
        <taxon>Daphniidae</taxon>
        <taxon>Daphnia</taxon>
    </lineage>
</organism>
<sequence length="304" mass="34181">MQMEGDKHKTKTQSSYPLTSAGRLESREAIRESSASYPREKRNKMIGVPFHFPSRFACDSLEAEIKMDEREQKKKIHRESLQHRSPLRCRVESSSSLSAIKTSSSHHTSRSNDVTQERMKIGCWTYRQSSTFDRLAASQPAAVENDDGWMDGMDGAGHHTAAGPLHLETSAAAASHKRDEQEEKKKRRPLCPVLIAARHTKQSRDGLVRGSIASTHHKTRKLFSLPPEGEKGGKRRRQRQIQWGGTTFDLILSSFVRLTAGGLREREEEEECNNNSHSIKSSDKDTAKATTHRITRSGKQPPTA</sequence>
<feature type="region of interest" description="Disordered" evidence="1">
    <location>
        <begin position="69"/>
        <end position="115"/>
    </location>
</feature>
<keyword evidence="3" id="KW-1185">Reference proteome</keyword>
<feature type="compositionally biased region" description="Basic and acidic residues" evidence="1">
    <location>
        <begin position="69"/>
        <end position="82"/>
    </location>
</feature>
<evidence type="ECO:0000313" key="3">
    <source>
        <dbReference type="Proteomes" id="UP000000305"/>
    </source>
</evidence>
<dbReference type="AlphaFoldDB" id="E9GL59"/>
<accession>E9GL59</accession>
<reference evidence="2 3" key="1">
    <citation type="journal article" date="2011" name="Science">
        <title>The ecoresponsive genome of Daphnia pulex.</title>
        <authorList>
            <person name="Colbourne J.K."/>
            <person name="Pfrender M.E."/>
            <person name="Gilbert D."/>
            <person name="Thomas W.K."/>
            <person name="Tucker A."/>
            <person name="Oakley T.H."/>
            <person name="Tokishita S."/>
            <person name="Aerts A."/>
            <person name="Arnold G.J."/>
            <person name="Basu M.K."/>
            <person name="Bauer D.J."/>
            <person name="Caceres C.E."/>
            <person name="Carmel L."/>
            <person name="Casola C."/>
            <person name="Choi J.H."/>
            <person name="Detter J.C."/>
            <person name="Dong Q."/>
            <person name="Dusheyko S."/>
            <person name="Eads B.D."/>
            <person name="Frohlich T."/>
            <person name="Geiler-Samerotte K.A."/>
            <person name="Gerlach D."/>
            <person name="Hatcher P."/>
            <person name="Jogdeo S."/>
            <person name="Krijgsveld J."/>
            <person name="Kriventseva E.V."/>
            <person name="Kultz D."/>
            <person name="Laforsch C."/>
            <person name="Lindquist E."/>
            <person name="Lopez J."/>
            <person name="Manak J.R."/>
            <person name="Muller J."/>
            <person name="Pangilinan J."/>
            <person name="Patwardhan R.P."/>
            <person name="Pitluck S."/>
            <person name="Pritham E.J."/>
            <person name="Rechtsteiner A."/>
            <person name="Rho M."/>
            <person name="Rogozin I.B."/>
            <person name="Sakarya O."/>
            <person name="Salamov A."/>
            <person name="Schaack S."/>
            <person name="Shapiro H."/>
            <person name="Shiga Y."/>
            <person name="Skalitzky C."/>
            <person name="Smith Z."/>
            <person name="Souvorov A."/>
            <person name="Sung W."/>
            <person name="Tang Z."/>
            <person name="Tsuchiya D."/>
            <person name="Tu H."/>
            <person name="Vos H."/>
            <person name="Wang M."/>
            <person name="Wolf Y.I."/>
            <person name="Yamagata H."/>
            <person name="Yamada T."/>
            <person name="Ye Y."/>
            <person name="Shaw J.R."/>
            <person name="Andrews J."/>
            <person name="Crease T.J."/>
            <person name="Tang H."/>
            <person name="Lucas S.M."/>
            <person name="Robertson H.M."/>
            <person name="Bork P."/>
            <person name="Koonin E.V."/>
            <person name="Zdobnov E.M."/>
            <person name="Grigoriev I.V."/>
            <person name="Lynch M."/>
            <person name="Boore J.L."/>
        </authorList>
    </citation>
    <scope>NUCLEOTIDE SEQUENCE [LARGE SCALE GENOMIC DNA]</scope>
</reference>
<feature type="region of interest" description="Disordered" evidence="1">
    <location>
        <begin position="264"/>
        <end position="304"/>
    </location>
</feature>
<evidence type="ECO:0000256" key="1">
    <source>
        <dbReference type="SAM" id="MobiDB-lite"/>
    </source>
</evidence>
<dbReference type="InParanoid" id="E9GL59"/>
<dbReference type="Proteomes" id="UP000000305">
    <property type="component" value="Unassembled WGS sequence"/>
</dbReference>
<feature type="compositionally biased region" description="Low complexity" evidence="1">
    <location>
        <begin position="93"/>
        <end position="105"/>
    </location>
</feature>
<dbReference type="HOGENOM" id="CLU_916049_0_0_1"/>
<protein>
    <submittedName>
        <fullName evidence="2">Uncharacterized protein</fullName>
    </submittedName>
</protein>
<name>E9GL59_DAPPU</name>
<dbReference type="EMBL" id="GL732550">
    <property type="protein sequence ID" value="EFX79847.1"/>
    <property type="molecule type" value="Genomic_DNA"/>
</dbReference>
<feature type="region of interest" description="Disordered" evidence="1">
    <location>
        <begin position="223"/>
        <end position="242"/>
    </location>
</feature>
<gene>
    <name evidence="2" type="ORF">DAPPUDRAFT_304372</name>
</gene>
<dbReference type="KEGG" id="dpx:DAPPUDRAFT_304372"/>
<feature type="region of interest" description="Disordered" evidence="1">
    <location>
        <begin position="1"/>
        <end position="42"/>
    </location>
</feature>